<dbReference type="Proteomes" id="UP000499080">
    <property type="component" value="Unassembled WGS sequence"/>
</dbReference>
<dbReference type="GO" id="GO:0071897">
    <property type="term" value="P:DNA biosynthetic process"/>
    <property type="evidence" value="ECO:0007669"/>
    <property type="project" value="UniProtKB-ARBA"/>
</dbReference>
<gene>
    <name evidence="1" type="ORF">AVEN_68068_1</name>
</gene>
<proteinExistence type="predicted"/>
<sequence>MRSKSYRTSQRQTEILKSEIKSMIDSKIIEIGQYDYTSPMILVGAPGKDPRPCIDYRRLNFVIRTKYFPSPNIDERVERVADGKFIAMIDLT</sequence>
<dbReference type="OrthoDB" id="6429553at2759"/>
<reference evidence="1 2" key="1">
    <citation type="journal article" date="2019" name="Sci. Rep.">
        <title>Orb-weaving spider Araneus ventricosus genome elucidates the spidroin gene catalogue.</title>
        <authorList>
            <person name="Kono N."/>
            <person name="Nakamura H."/>
            <person name="Ohtoshi R."/>
            <person name="Moran D.A.P."/>
            <person name="Shinohara A."/>
            <person name="Yoshida Y."/>
            <person name="Fujiwara M."/>
            <person name="Mori M."/>
            <person name="Tomita M."/>
            <person name="Arakawa K."/>
        </authorList>
    </citation>
    <scope>NUCLEOTIDE SEQUENCE [LARGE SCALE GENOMIC DNA]</scope>
</reference>
<dbReference type="InterPro" id="IPR043502">
    <property type="entry name" value="DNA/RNA_pol_sf"/>
</dbReference>
<dbReference type="PANTHER" id="PTHR24559:SF444">
    <property type="entry name" value="REVERSE TRANSCRIPTASE DOMAIN-CONTAINING PROTEIN"/>
    <property type="match status" value="1"/>
</dbReference>
<evidence type="ECO:0000313" key="2">
    <source>
        <dbReference type="Proteomes" id="UP000499080"/>
    </source>
</evidence>
<evidence type="ECO:0008006" key="3">
    <source>
        <dbReference type="Google" id="ProtNLM"/>
    </source>
</evidence>
<organism evidence="1 2">
    <name type="scientific">Araneus ventricosus</name>
    <name type="common">Orbweaver spider</name>
    <name type="synonym">Epeira ventricosa</name>
    <dbReference type="NCBI Taxonomy" id="182803"/>
    <lineage>
        <taxon>Eukaryota</taxon>
        <taxon>Metazoa</taxon>
        <taxon>Ecdysozoa</taxon>
        <taxon>Arthropoda</taxon>
        <taxon>Chelicerata</taxon>
        <taxon>Arachnida</taxon>
        <taxon>Araneae</taxon>
        <taxon>Araneomorphae</taxon>
        <taxon>Entelegynae</taxon>
        <taxon>Araneoidea</taxon>
        <taxon>Araneidae</taxon>
        <taxon>Araneus</taxon>
    </lineage>
</organism>
<evidence type="ECO:0000313" key="1">
    <source>
        <dbReference type="EMBL" id="GBM63610.1"/>
    </source>
</evidence>
<dbReference type="AlphaFoldDB" id="A0A4Y2HE80"/>
<dbReference type="InterPro" id="IPR053134">
    <property type="entry name" value="RNA-dir_DNA_polymerase"/>
</dbReference>
<dbReference type="InterPro" id="IPR043128">
    <property type="entry name" value="Rev_trsase/Diguanyl_cyclase"/>
</dbReference>
<dbReference type="PANTHER" id="PTHR24559">
    <property type="entry name" value="TRANSPOSON TY3-I GAG-POL POLYPROTEIN"/>
    <property type="match status" value="1"/>
</dbReference>
<dbReference type="Gene3D" id="3.30.70.270">
    <property type="match status" value="1"/>
</dbReference>
<dbReference type="SUPFAM" id="SSF56672">
    <property type="entry name" value="DNA/RNA polymerases"/>
    <property type="match status" value="1"/>
</dbReference>
<protein>
    <recommendedName>
        <fullName evidence="3">Transposon Ty3-I Gag-Pol polyprotein</fullName>
    </recommendedName>
</protein>
<accession>A0A4Y2HE80</accession>
<keyword evidence="2" id="KW-1185">Reference proteome</keyword>
<name>A0A4Y2HE80_ARAVE</name>
<dbReference type="Gene3D" id="3.10.10.10">
    <property type="entry name" value="HIV Type 1 Reverse Transcriptase, subunit A, domain 1"/>
    <property type="match status" value="1"/>
</dbReference>
<comment type="caution">
    <text evidence="1">The sequence shown here is derived from an EMBL/GenBank/DDBJ whole genome shotgun (WGS) entry which is preliminary data.</text>
</comment>
<dbReference type="EMBL" id="BGPR01102596">
    <property type="protein sequence ID" value="GBM63610.1"/>
    <property type="molecule type" value="Genomic_DNA"/>
</dbReference>